<dbReference type="Gene3D" id="1.10.20.10">
    <property type="entry name" value="Histone, subunit A"/>
    <property type="match status" value="1"/>
</dbReference>
<dbReference type="GO" id="GO:0046982">
    <property type="term" value="F:protein heterodimerization activity"/>
    <property type="evidence" value="ECO:0007669"/>
    <property type="project" value="InterPro"/>
</dbReference>
<dbReference type="PROSITE" id="PS50009">
    <property type="entry name" value="RASGEF_CAT"/>
    <property type="match status" value="1"/>
</dbReference>
<evidence type="ECO:0000256" key="3">
    <source>
        <dbReference type="SAM" id="MobiDB-lite"/>
    </source>
</evidence>
<protein>
    <submittedName>
        <fullName evidence="10">Ras-GEF domain-containing protein</fullName>
    </submittedName>
</protein>
<gene>
    <name evidence="8" type="ORF">EVEC_LOCUS8241</name>
</gene>
<dbReference type="InterPro" id="IPR035899">
    <property type="entry name" value="DBL_dom_sf"/>
</dbReference>
<dbReference type="SUPFAM" id="SSF47113">
    <property type="entry name" value="Histone-fold"/>
    <property type="match status" value="1"/>
</dbReference>
<dbReference type="Gene3D" id="1.10.840.10">
    <property type="entry name" value="Ras guanine-nucleotide exchange factors catalytic domain"/>
    <property type="match status" value="1"/>
</dbReference>
<dbReference type="SUPFAM" id="SSF50729">
    <property type="entry name" value="PH domain-like"/>
    <property type="match status" value="1"/>
</dbReference>
<dbReference type="Pfam" id="PF22697">
    <property type="entry name" value="SOS1_NGEF_PH"/>
    <property type="match status" value="1"/>
</dbReference>
<dbReference type="CDD" id="cd06224">
    <property type="entry name" value="REM"/>
    <property type="match status" value="1"/>
</dbReference>
<dbReference type="Pfam" id="PF00617">
    <property type="entry name" value="RasGEF"/>
    <property type="match status" value="1"/>
</dbReference>
<dbReference type="GO" id="GO:0005886">
    <property type="term" value="C:plasma membrane"/>
    <property type="evidence" value="ECO:0007669"/>
    <property type="project" value="TreeGrafter"/>
</dbReference>
<dbReference type="Gene3D" id="2.30.29.30">
    <property type="entry name" value="Pleckstrin-homology domain (PH domain)/Phosphotyrosine-binding domain (PTB)"/>
    <property type="match status" value="1"/>
</dbReference>
<feature type="domain" description="DH" evidence="6">
    <location>
        <begin position="225"/>
        <end position="425"/>
    </location>
</feature>
<evidence type="ECO:0000313" key="10">
    <source>
        <dbReference type="WBParaSite" id="EVEC_0000875701-mRNA-1"/>
    </source>
</evidence>
<dbReference type="Gene3D" id="1.20.870.10">
    <property type="entry name" value="Son of sevenless (SoS) protein Chain: S domain 1"/>
    <property type="match status" value="1"/>
</dbReference>
<reference evidence="8 9" key="2">
    <citation type="submission" date="2018-10" db="EMBL/GenBank/DDBJ databases">
        <authorList>
            <consortium name="Pathogen Informatics"/>
        </authorList>
    </citation>
    <scope>NUCLEOTIDE SEQUENCE [LARGE SCALE GENOMIC DNA]</scope>
</reference>
<proteinExistence type="predicted"/>
<dbReference type="Pfam" id="PF00618">
    <property type="entry name" value="RasGEF_N"/>
    <property type="match status" value="1"/>
</dbReference>
<feature type="domain" description="N-terminal Ras-GEF" evidence="7">
    <location>
        <begin position="646"/>
        <end position="822"/>
    </location>
</feature>
<dbReference type="SMART" id="SM00147">
    <property type="entry name" value="RasGEF"/>
    <property type="match status" value="1"/>
</dbReference>
<dbReference type="InterPro" id="IPR036964">
    <property type="entry name" value="RASGEF_cat_dom_sf"/>
</dbReference>
<dbReference type="InterPro" id="IPR009072">
    <property type="entry name" value="Histone-fold"/>
</dbReference>
<dbReference type="GO" id="GO:0007265">
    <property type="term" value="P:Ras protein signal transduction"/>
    <property type="evidence" value="ECO:0007669"/>
    <property type="project" value="TreeGrafter"/>
</dbReference>
<dbReference type="AlphaFoldDB" id="A0A0N4VDR4"/>
<evidence type="ECO:0000313" key="8">
    <source>
        <dbReference type="EMBL" id="VDD93490.1"/>
    </source>
</evidence>
<dbReference type="InterPro" id="IPR000651">
    <property type="entry name" value="Ras-like_Gua-exchang_fac_N"/>
</dbReference>
<sequence length="1136" mass="132375">MSGPSCSETTSLRSLRAQKFEQWRAQELFVERIYRVCNHVHPGIGVEHEAVQLIQDLLMRILYEILEARPQKVEDMERCMRNSIPESMCRWITQEYETNDLFSIITARRLYERRSSNAKNVVSVFHTLQAKFKEHYGYHVDDKVVLYALSIIDYIIADILKWTGNYIKNIRKKTLTIGLDDLKVALGADLNLIELSEMLINDGDSVFLGMPCHCQVESIKAKDWTYKGVALTFKHEEEQYLEVLDMITNVFRQRFETALGTSGKHYLEDVFGNVVEIYELTLKVQRLLEDAIEMSDTPCVGAGIWELCEAQEFDVYVTYMNLFERGEDREASMVRALKNLLSDSAYKTFFEVEDRKYSISPGGKTFTLMVNYVLPSLLQIPVLHFFRYVKYTATLSCLIEVAEEKEDLRCALTYFNHNGMRIESLCTPELKTRLRNDQPNGISPSSNNKDDFRRILEIQRSIEAWEGDAIGYSCTSVVREGDLMMIRSQSATVSLIVDTLKKARNVTDRHVFLFDQLLVFCKFHRSARPDKPLYKFKGSVMIRKTEIFDVDDTEEFQNAFRIQIRHSQDSMEAWTLLCRTSEEKTSWLTDLVTIQTKSILNRMLSSSQEEERKRYPLILPSLKQYRFAEPDTDDNIVFEDYTSSSGIPVVKHATVLKLVERLTYHLYTDNNFVRTFLTTYRSFCSPLDLLQLLIERFKVPTPYQLSAVERNGSNSPPWFYDTNYAKNGAYATIHAQGFPGQVTVVPWNRVEKSYHLFRKDYLRPIQLSVLRVIRQWVNQHWYDFENDPLLLANLTFFLKETDHQANVKNSYKDWCRNIQTFQSCIARKTRHETLSQNRSTTSEGAINQVEEQSPSSSPRLFLPCTPPVLWHTAKKGEVATYDLLSLHPLEIGRQLTLVEFDLYRAIKPIELVGSAWTKRDKDRRSPQLLRLIEHSTMLTYWVARSIVETPSLEERVEMFSRVLEIMMVFEELNNFTGLVALYSALNSCSVYRLRATWERLDREKQSAYEKFKKLCNPHWKEMIERLRSINPPCVPFFGHYLSKIFFYEEGNSTFVQNHDVDLTHEQVGKENLPISACVNKKILVSFVKCRRVAAIISDIQMYQNQPYAFEVEPSIRSSNNGNVYNFTEENRKRVTE</sequence>
<evidence type="ECO:0000259" key="4">
    <source>
        <dbReference type="PROSITE" id="PS50003"/>
    </source>
</evidence>
<dbReference type="STRING" id="51028.A0A0N4VDR4"/>
<dbReference type="InterPro" id="IPR023578">
    <property type="entry name" value="Ras_GEF_dom_sf"/>
</dbReference>
<evidence type="ECO:0000259" key="7">
    <source>
        <dbReference type="PROSITE" id="PS50212"/>
    </source>
</evidence>
<evidence type="ECO:0000256" key="1">
    <source>
        <dbReference type="ARBA" id="ARBA00022658"/>
    </source>
</evidence>
<dbReference type="Gene3D" id="6.10.250.3060">
    <property type="match status" value="1"/>
</dbReference>
<dbReference type="SUPFAM" id="SSF48366">
    <property type="entry name" value="Ras GEF"/>
    <property type="match status" value="1"/>
</dbReference>
<dbReference type="OrthoDB" id="546434at2759"/>
<dbReference type="PANTHER" id="PTHR23113:SF363">
    <property type="entry name" value="PROTEIN SON OF SEVENLESS"/>
    <property type="match status" value="1"/>
</dbReference>
<dbReference type="CDD" id="cd00155">
    <property type="entry name" value="RasGEF"/>
    <property type="match status" value="1"/>
</dbReference>
<dbReference type="InterPro" id="IPR011993">
    <property type="entry name" value="PH-like_dom_sf"/>
</dbReference>
<dbReference type="InterPro" id="IPR000219">
    <property type="entry name" value="DH_dom"/>
</dbReference>
<reference evidence="10" key="1">
    <citation type="submission" date="2017-02" db="UniProtKB">
        <authorList>
            <consortium name="WormBaseParasite"/>
        </authorList>
    </citation>
    <scope>IDENTIFICATION</scope>
</reference>
<dbReference type="PROSITE" id="PS50010">
    <property type="entry name" value="DH_2"/>
    <property type="match status" value="1"/>
</dbReference>
<evidence type="ECO:0000313" key="9">
    <source>
        <dbReference type="Proteomes" id="UP000274131"/>
    </source>
</evidence>
<dbReference type="PANTHER" id="PTHR23113">
    <property type="entry name" value="GUANINE NUCLEOTIDE EXCHANGE FACTOR"/>
    <property type="match status" value="1"/>
</dbReference>
<feature type="compositionally biased region" description="Polar residues" evidence="3">
    <location>
        <begin position="834"/>
        <end position="858"/>
    </location>
</feature>
<keyword evidence="9" id="KW-1185">Reference proteome</keyword>
<dbReference type="PROSITE" id="PS50212">
    <property type="entry name" value="RASGEF_NTER"/>
    <property type="match status" value="1"/>
</dbReference>
<dbReference type="PROSITE" id="PS50003">
    <property type="entry name" value="PH_DOMAIN"/>
    <property type="match status" value="1"/>
</dbReference>
<dbReference type="Gene3D" id="1.20.900.10">
    <property type="entry name" value="Dbl homology (DH) domain"/>
    <property type="match status" value="1"/>
</dbReference>
<dbReference type="EMBL" id="UXUI01009332">
    <property type="protein sequence ID" value="VDD93490.1"/>
    <property type="molecule type" value="Genomic_DNA"/>
</dbReference>
<dbReference type="WBParaSite" id="EVEC_0000875701-mRNA-1">
    <property type="protein sequence ID" value="EVEC_0000875701-mRNA-1"/>
    <property type="gene ID" value="EVEC_0000875701"/>
</dbReference>
<dbReference type="InterPro" id="IPR001849">
    <property type="entry name" value="PH_domain"/>
</dbReference>
<organism evidence="10">
    <name type="scientific">Enterobius vermicularis</name>
    <name type="common">Human pinworm</name>
    <dbReference type="NCBI Taxonomy" id="51028"/>
    <lineage>
        <taxon>Eukaryota</taxon>
        <taxon>Metazoa</taxon>
        <taxon>Ecdysozoa</taxon>
        <taxon>Nematoda</taxon>
        <taxon>Chromadorea</taxon>
        <taxon>Rhabditida</taxon>
        <taxon>Spirurina</taxon>
        <taxon>Oxyuridomorpha</taxon>
        <taxon>Oxyuroidea</taxon>
        <taxon>Oxyuridae</taxon>
        <taxon>Enterobius</taxon>
    </lineage>
</organism>
<feature type="domain" description="Ras-GEF" evidence="5">
    <location>
        <begin position="887"/>
        <end position="1136"/>
    </location>
</feature>
<evidence type="ECO:0000259" key="6">
    <source>
        <dbReference type="PROSITE" id="PS50010"/>
    </source>
</evidence>
<dbReference type="Proteomes" id="UP000274131">
    <property type="component" value="Unassembled WGS sequence"/>
</dbReference>
<feature type="domain" description="PH" evidence="4">
    <location>
        <begin position="476"/>
        <end position="596"/>
    </location>
</feature>
<dbReference type="InterPro" id="IPR008937">
    <property type="entry name" value="Ras-like_GEF"/>
</dbReference>
<dbReference type="SMART" id="SM00233">
    <property type="entry name" value="PH"/>
    <property type="match status" value="1"/>
</dbReference>
<dbReference type="GO" id="GO:0005085">
    <property type="term" value="F:guanyl-nucleotide exchange factor activity"/>
    <property type="evidence" value="ECO:0007669"/>
    <property type="project" value="UniProtKB-KW"/>
</dbReference>
<accession>A0A0N4VDR4</accession>
<dbReference type="InterPro" id="IPR055251">
    <property type="entry name" value="SOS1_NGEF_PH"/>
</dbReference>
<feature type="region of interest" description="Disordered" evidence="3">
    <location>
        <begin position="832"/>
        <end position="858"/>
    </location>
</feature>
<keyword evidence="1 2" id="KW-0344">Guanine-nucleotide releasing factor</keyword>
<evidence type="ECO:0000256" key="2">
    <source>
        <dbReference type="PROSITE-ProRule" id="PRU00168"/>
    </source>
</evidence>
<dbReference type="InterPro" id="IPR001895">
    <property type="entry name" value="RASGEF_cat_dom"/>
</dbReference>
<evidence type="ECO:0000259" key="5">
    <source>
        <dbReference type="PROSITE" id="PS50009"/>
    </source>
</evidence>
<dbReference type="SMART" id="SM00229">
    <property type="entry name" value="RasGEFN"/>
    <property type="match status" value="1"/>
</dbReference>
<dbReference type="SUPFAM" id="SSF48065">
    <property type="entry name" value="DBL homology domain (DH-domain)"/>
    <property type="match status" value="1"/>
</dbReference>
<name>A0A0N4VDR4_ENTVE</name>